<keyword evidence="2" id="KW-1185">Reference proteome</keyword>
<name>A0ABP8BQV4_9SPHI</name>
<comment type="caution">
    <text evidence="1">The sequence shown here is derived from an EMBL/GenBank/DDBJ whole genome shotgun (WGS) entry which is preliminary data.</text>
</comment>
<evidence type="ECO:0000313" key="1">
    <source>
        <dbReference type="EMBL" id="GAA4214443.1"/>
    </source>
</evidence>
<gene>
    <name evidence="1" type="ORF">GCM10022289_48010</name>
</gene>
<dbReference type="EMBL" id="BAABBY010000020">
    <property type="protein sequence ID" value="GAA4214443.1"/>
    <property type="molecule type" value="Genomic_DNA"/>
</dbReference>
<proteinExistence type="predicted"/>
<dbReference type="Proteomes" id="UP001501772">
    <property type="component" value="Unassembled WGS sequence"/>
</dbReference>
<reference evidence="2" key="1">
    <citation type="journal article" date="2019" name="Int. J. Syst. Evol. Microbiol.">
        <title>The Global Catalogue of Microorganisms (GCM) 10K type strain sequencing project: providing services to taxonomists for standard genome sequencing and annotation.</title>
        <authorList>
            <consortium name="The Broad Institute Genomics Platform"/>
            <consortium name="The Broad Institute Genome Sequencing Center for Infectious Disease"/>
            <person name="Wu L."/>
            <person name="Ma J."/>
        </authorList>
    </citation>
    <scope>NUCLEOTIDE SEQUENCE [LARGE SCALE GENOMIC DNA]</scope>
    <source>
        <strain evidence="2">JCM 17626</strain>
    </source>
</reference>
<sequence length="64" mass="7046">MGYYALSGLNGETAADINGEKPNVPMERERQFQNWLPMIRSYGTAAGIHSPLPEGCPQDGVFFD</sequence>
<evidence type="ECO:0000313" key="2">
    <source>
        <dbReference type="Proteomes" id="UP001501772"/>
    </source>
</evidence>
<organism evidence="1 2">
    <name type="scientific">Pedobacter jeongneungensis</name>
    <dbReference type="NCBI Taxonomy" id="947309"/>
    <lineage>
        <taxon>Bacteria</taxon>
        <taxon>Pseudomonadati</taxon>
        <taxon>Bacteroidota</taxon>
        <taxon>Sphingobacteriia</taxon>
        <taxon>Sphingobacteriales</taxon>
        <taxon>Sphingobacteriaceae</taxon>
        <taxon>Pedobacter</taxon>
    </lineage>
</organism>
<accession>A0ABP8BQV4</accession>
<protein>
    <submittedName>
        <fullName evidence="1">Uncharacterized protein</fullName>
    </submittedName>
</protein>